<dbReference type="Pfam" id="PF13516">
    <property type="entry name" value="LRR_6"/>
    <property type="match status" value="5"/>
</dbReference>
<keyword evidence="2" id="KW-0677">Repeat</keyword>
<comment type="caution">
    <text evidence="3">The sequence shown here is derived from an EMBL/GenBank/DDBJ whole genome shotgun (WGS) entry which is preliminary data.</text>
</comment>
<keyword evidence="4" id="KW-1185">Reference proteome</keyword>
<dbReference type="SUPFAM" id="SSF52047">
    <property type="entry name" value="RNI-like"/>
    <property type="match status" value="2"/>
</dbReference>
<dbReference type="AlphaFoldDB" id="A0A9W7T5H7"/>
<dbReference type="SMART" id="SM00368">
    <property type="entry name" value="LRR_RI"/>
    <property type="match status" value="8"/>
</dbReference>
<dbReference type="Proteomes" id="UP001059041">
    <property type="component" value="Unassembled WGS sequence"/>
</dbReference>
<dbReference type="InterPro" id="IPR051261">
    <property type="entry name" value="NLR"/>
</dbReference>
<evidence type="ECO:0000313" key="3">
    <source>
        <dbReference type="EMBL" id="KAI7790298.1"/>
    </source>
</evidence>
<dbReference type="SMART" id="SM00364">
    <property type="entry name" value="LRR_BAC"/>
    <property type="match status" value="4"/>
</dbReference>
<evidence type="ECO:0000256" key="2">
    <source>
        <dbReference type="ARBA" id="ARBA00022737"/>
    </source>
</evidence>
<evidence type="ECO:0000256" key="1">
    <source>
        <dbReference type="ARBA" id="ARBA00022614"/>
    </source>
</evidence>
<dbReference type="InterPro" id="IPR001611">
    <property type="entry name" value="Leu-rich_rpt"/>
</dbReference>
<evidence type="ECO:0000313" key="4">
    <source>
        <dbReference type="Proteomes" id="UP001059041"/>
    </source>
</evidence>
<dbReference type="PANTHER" id="PTHR24106">
    <property type="entry name" value="NACHT, LRR AND CARD DOMAINS-CONTAINING"/>
    <property type="match status" value="1"/>
</dbReference>
<dbReference type="EMBL" id="JAFHDT010000180">
    <property type="protein sequence ID" value="KAI7790298.1"/>
    <property type="molecule type" value="Genomic_DNA"/>
</dbReference>
<gene>
    <name evidence="3" type="ORF">IRJ41_005309</name>
</gene>
<organism evidence="3 4">
    <name type="scientific">Triplophysa rosa</name>
    <name type="common">Cave loach</name>
    <dbReference type="NCBI Taxonomy" id="992332"/>
    <lineage>
        <taxon>Eukaryota</taxon>
        <taxon>Metazoa</taxon>
        <taxon>Chordata</taxon>
        <taxon>Craniata</taxon>
        <taxon>Vertebrata</taxon>
        <taxon>Euteleostomi</taxon>
        <taxon>Actinopterygii</taxon>
        <taxon>Neopterygii</taxon>
        <taxon>Teleostei</taxon>
        <taxon>Ostariophysi</taxon>
        <taxon>Cypriniformes</taxon>
        <taxon>Nemacheilidae</taxon>
        <taxon>Triplophysa</taxon>
    </lineage>
</organism>
<sequence>MLGLSECSITEEGYRCLSEAVRSNPSHLISLDLSGNDPGPSGVKLIYDLLEDTNCALNTVRLRSCGFSKECCADLSSALNSNPSHLRHLNLSKNNLGTSGVNKLSDLLKNPQCKLKTLVLCGCSLTEKHCARLISALCSNPSHLTHLNLSGNNLGTSGVNKLSDLLKNPQCKLKTLVLRSCEKHCARLISALCSNPSHLTHLNLSGNNLGTSGVNKLSDLLKNPQCKLKTLVLRSCGFSKECCAALSSALNSNPSHLTHLNLSGNNLGTSGVNKLSDLLKNPQCKLKTLTEWL</sequence>
<protein>
    <submittedName>
        <fullName evidence="3">Ribonuclease inhibitor-like</fullName>
    </submittedName>
</protein>
<proteinExistence type="predicted"/>
<reference evidence="3" key="1">
    <citation type="submission" date="2021-02" db="EMBL/GenBank/DDBJ databases">
        <title>Comparative genomics reveals that relaxation of natural selection precedes convergent phenotypic evolution of cavefish.</title>
        <authorList>
            <person name="Peng Z."/>
        </authorList>
    </citation>
    <scope>NUCLEOTIDE SEQUENCE</scope>
    <source>
        <tissue evidence="3">Muscle</tissue>
    </source>
</reference>
<keyword evidence="1" id="KW-0433">Leucine-rich repeat</keyword>
<dbReference type="Gene3D" id="3.80.10.10">
    <property type="entry name" value="Ribonuclease Inhibitor"/>
    <property type="match status" value="2"/>
</dbReference>
<dbReference type="InterPro" id="IPR032675">
    <property type="entry name" value="LRR_dom_sf"/>
</dbReference>
<name>A0A9W7T5H7_TRIRA</name>
<accession>A0A9W7T5H7</accession>